<feature type="coiled-coil region" evidence="3">
    <location>
        <begin position="657"/>
        <end position="694"/>
    </location>
</feature>
<feature type="region of interest" description="Disordered" evidence="4">
    <location>
        <begin position="450"/>
        <end position="582"/>
    </location>
</feature>
<feature type="compositionally biased region" description="Basic and acidic residues" evidence="4">
    <location>
        <begin position="486"/>
        <end position="495"/>
    </location>
</feature>
<evidence type="ECO:0000256" key="1">
    <source>
        <dbReference type="ARBA" id="ARBA00022614"/>
    </source>
</evidence>
<feature type="compositionally biased region" description="Basic and acidic residues" evidence="4">
    <location>
        <begin position="502"/>
        <end position="518"/>
    </location>
</feature>
<reference evidence="5" key="1">
    <citation type="submission" date="2021-09" db="EMBL/GenBank/DDBJ databases">
        <authorList>
            <consortium name="AG Swart"/>
            <person name="Singh M."/>
            <person name="Singh A."/>
            <person name="Seah K."/>
            <person name="Emmerich C."/>
        </authorList>
    </citation>
    <scope>NUCLEOTIDE SEQUENCE</scope>
    <source>
        <strain evidence="5">ATCC30299</strain>
    </source>
</reference>
<dbReference type="PANTHER" id="PTHR15454:SF56">
    <property type="entry name" value="PROTEIN PHOSPHATASE 1 REGULATORY SUBUNIT 7-RELATED"/>
    <property type="match status" value="1"/>
</dbReference>
<keyword evidence="1" id="KW-0433">Leucine-rich repeat</keyword>
<dbReference type="SUPFAM" id="SSF52058">
    <property type="entry name" value="L domain-like"/>
    <property type="match status" value="1"/>
</dbReference>
<gene>
    <name evidence="5" type="ORF">BSTOLATCC_MIC52113</name>
</gene>
<evidence type="ECO:0000313" key="6">
    <source>
        <dbReference type="Proteomes" id="UP001162131"/>
    </source>
</evidence>
<sequence length="947" mass="109972">MSFQTLNSSQLARPIMQNKLSEVITDACITEQEGLSVNFRGLVEMDTIPEKYREIGKLNVSHNLLKSLDGVEQFRKLTQISFTHNKISTFNELFKIPHPENIKVISVAGNPFALHLNLEPLLLQIFPNLIEIDGVKITDHTRQDITDALILSKRILSYFYKNEQILVKRDIENKKYKLKIELFQKFQGKSNKKEGPFWEEINAAHSRELRKIKPMPRLPNYSYNKVIRPYMILNYIDVAGKALQWDVDEELNEKNSAEIIRVFKWLFCEILLQLHSWGHDKMQKYLQFKAKPSATVEEQFEEELKQFYLLGPIIEENSNPFLMSLHFSDIFPNTDTDNLARKYAFQTNNTRLQNLETNKEDFLLYQNLNLFPIFGCYSEYLKAIFVILQNQINSIQDLQQEKEEILRLDFSAFGLPSLYAPQFTEGIRSSSEGFDKDRFLRQSEKLKNEELRISGDSENSSWSQNDVDENDVSRYRRAKPLNRGKNKGEINEKNRAQGFLISRDEEETRYIDDRDRSVKSQNRSGSLSEAKTEKINSPKSRQSYTNTPEAGNDYSSTKKDHIKNEGYFNTEEDKEKHEQGRNKTIKEGYHEKKNRGNHFDKHPEFESDIDPNIDEIMQEELDQFELIDHTPEEKKQHKKLLSFYHHQIQKAKKEQLLRTAFSALKKYKNDKDRLKNKEKELKEWKEKKTQSKLLNSLSESIKKKKQKDKLALEFQQAKLFSKTFNSIRAILDGKNAGLNKALNFNRDAILGKIIAEWKAKVLKKDKSLKDKTDKKIKGAISDSNAITIKKKSGQANSSETKRSAGKAEKAHLKEIKEASKEAEAGTRKKSSKKARYDKESEEIKIKTVSEKEKNRRKTKKSLTAEDKMKAKADINSMLNRIAESEGSIAKLWALVRKPSTKSTTQECNCGNYLCEICTQERADIISKKISDLQQDMKKLGMSKKLTK</sequence>
<dbReference type="PANTHER" id="PTHR15454">
    <property type="entry name" value="NISCHARIN RELATED"/>
    <property type="match status" value="1"/>
</dbReference>
<evidence type="ECO:0000256" key="2">
    <source>
        <dbReference type="ARBA" id="ARBA00022737"/>
    </source>
</evidence>
<feature type="compositionally biased region" description="Polar residues" evidence="4">
    <location>
        <begin position="537"/>
        <end position="555"/>
    </location>
</feature>
<dbReference type="GO" id="GO:0005737">
    <property type="term" value="C:cytoplasm"/>
    <property type="evidence" value="ECO:0007669"/>
    <property type="project" value="TreeGrafter"/>
</dbReference>
<accession>A0AAU9KBY3</accession>
<proteinExistence type="predicted"/>
<comment type="caution">
    <text evidence="5">The sequence shown here is derived from an EMBL/GenBank/DDBJ whole genome shotgun (WGS) entry which is preliminary data.</text>
</comment>
<dbReference type="AlphaFoldDB" id="A0AAU9KBY3"/>
<feature type="compositionally biased region" description="Basic and acidic residues" evidence="4">
    <location>
        <begin position="571"/>
        <end position="582"/>
    </location>
</feature>
<evidence type="ECO:0000256" key="4">
    <source>
        <dbReference type="SAM" id="MobiDB-lite"/>
    </source>
</evidence>
<feature type="compositionally biased region" description="Basic and acidic residues" evidence="4">
    <location>
        <begin position="799"/>
        <end position="826"/>
    </location>
</feature>
<dbReference type="EMBL" id="CAJZBQ010000052">
    <property type="protein sequence ID" value="CAG9330697.1"/>
    <property type="molecule type" value="Genomic_DNA"/>
</dbReference>
<keyword evidence="3" id="KW-0175">Coiled coil</keyword>
<feature type="compositionally biased region" description="Polar residues" evidence="4">
    <location>
        <begin position="456"/>
        <end position="465"/>
    </location>
</feature>
<organism evidence="5 6">
    <name type="scientific">Blepharisma stoltei</name>
    <dbReference type="NCBI Taxonomy" id="1481888"/>
    <lineage>
        <taxon>Eukaryota</taxon>
        <taxon>Sar</taxon>
        <taxon>Alveolata</taxon>
        <taxon>Ciliophora</taxon>
        <taxon>Postciliodesmatophora</taxon>
        <taxon>Heterotrichea</taxon>
        <taxon>Heterotrichida</taxon>
        <taxon>Blepharismidae</taxon>
        <taxon>Blepharisma</taxon>
    </lineage>
</organism>
<dbReference type="InterPro" id="IPR032675">
    <property type="entry name" value="LRR_dom_sf"/>
</dbReference>
<dbReference type="Proteomes" id="UP001162131">
    <property type="component" value="Unassembled WGS sequence"/>
</dbReference>
<keyword evidence="2" id="KW-0677">Repeat</keyword>
<name>A0AAU9KBY3_9CILI</name>
<feature type="region of interest" description="Disordered" evidence="4">
    <location>
        <begin position="790"/>
        <end position="840"/>
    </location>
</feature>
<feature type="compositionally biased region" description="Basic residues" evidence="4">
    <location>
        <begin position="475"/>
        <end position="485"/>
    </location>
</feature>
<evidence type="ECO:0000256" key="3">
    <source>
        <dbReference type="SAM" id="Coils"/>
    </source>
</evidence>
<dbReference type="Gene3D" id="3.80.10.10">
    <property type="entry name" value="Ribonuclease Inhibitor"/>
    <property type="match status" value="1"/>
</dbReference>
<keyword evidence="6" id="KW-1185">Reference proteome</keyword>
<evidence type="ECO:0000313" key="5">
    <source>
        <dbReference type="EMBL" id="CAG9330697.1"/>
    </source>
</evidence>
<feature type="compositionally biased region" description="Polar residues" evidence="4">
    <location>
        <begin position="519"/>
        <end position="529"/>
    </location>
</feature>
<protein>
    <submittedName>
        <fullName evidence="5">Uncharacterized protein</fullName>
    </submittedName>
</protein>